<feature type="region of interest" description="Disordered" evidence="1">
    <location>
        <begin position="1"/>
        <end position="23"/>
    </location>
</feature>
<dbReference type="EMBL" id="BSYO01000004">
    <property type="protein sequence ID" value="GMH03509.1"/>
    <property type="molecule type" value="Genomic_DNA"/>
</dbReference>
<proteinExistence type="predicted"/>
<organism evidence="2 3">
    <name type="scientific">Nepenthes gracilis</name>
    <name type="common">Slender pitcher plant</name>
    <dbReference type="NCBI Taxonomy" id="150966"/>
    <lineage>
        <taxon>Eukaryota</taxon>
        <taxon>Viridiplantae</taxon>
        <taxon>Streptophyta</taxon>
        <taxon>Embryophyta</taxon>
        <taxon>Tracheophyta</taxon>
        <taxon>Spermatophyta</taxon>
        <taxon>Magnoliopsida</taxon>
        <taxon>eudicotyledons</taxon>
        <taxon>Gunneridae</taxon>
        <taxon>Pentapetalae</taxon>
        <taxon>Caryophyllales</taxon>
        <taxon>Nepenthaceae</taxon>
        <taxon>Nepenthes</taxon>
    </lineage>
</organism>
<comment type="caution">
    <text evidence="2">The sequence shown here is derived from an EMBL/GenBank/DDBJ whole genome shotgun (WGS) entry which is preliminary data.</text>
</comment>
<reference evidence="2" key="1">
    <citation type="submission" date="2023-05" db="EMBL/GenBank/DDBJ databases">
        <title>Nepenthes gracilis genome sequencing.</title>
        <authorList>
            <person name="Fukushima K."/>
        </authorList>
    </citation>
    <scope>NUCLEOTIDE SEQUENCE</scope>
    <source>
        <strain evidence="2">SING2019-196</strain>
    </source>
</reference>
<feature type="region of interest" description="Disordered" evidence="1">
    <location>
        <begin position="66"/>
        <end position="91"/>
    </location>
</feature>
<dbReference type="AlphaFoldDB" id="A0AAD3XG80"/>
<evidence type="ECO:0000313" key="2">
    <source>
        <dbReference type="EMBL" id="GMH03509.1"/>
    </source>
</evidence>
<evidence type="ECO:0000256" key="1">
    <source>
        <dbReference type="SAM" id="MobiDB-lite"/>
    </source>
</evidence>
<accession>A0AAD3XG80</accession>
<feature type="compositionally biased region" description="Polar residues" evidence="1">
    <location>
        <begin position="1"/>
        <end position="12"/>
    </location>
</feature>
<keyword evidence="3" id="KW-1185">Reference proteome</keyword>
<dbReference type="Proteomes" id="UP001279734">
    <property type="component" value="Unassembled WGS sequence"/>
</dbReference>
<evidence type="ECO:0000313" key="3">
    <source>
        <dbReference type="Proteomes" id="UP001279734"/>
    </source>
</evidence>
<name>A0AAD3XG80_NEPGR</name>
<protein>
    <submittedName>
        <fullName evidence="2">Uncharacterized protein</fullName>
    </submittedName>
</protein>
<sequence>MYNTPSRIQNPYPNKMKATSAHLLSSKKRHLAWSPTNRIETNHKVKDQYHLGKDIKPTIAIRLQPPECLEHTKNDDTNPASSAKKDKISFE</sequence>
<gene>
    <name evidence="2" type="ORF">Nepgr_005348</name>
</gene>